<dbReference type="EMBL" id="VSSQ01000033">
    <property type="protein sequence ID" value="MPL66698.1"/>
    <property type="molecule type" value="Genomic_DNA"/>
</dbReference>
<evidence type="ECO:0000313" key="2">
    <source>
        <dbReference type="EMBL" id="MPL66698.1"/>
    </source>
</evidence>
<dbReference type="PANTHER" id="PTHR43196:SF2">
    <property type="entry name" value="PHOSPHOADENOSINE PHOSPHOSULFATE REDUCTASE"/>
    <property type="match status" value="1"/>
</dbReference>
<dbReference type="InterPro" id="IPR002500">
    <property type="entry name" value="PAPS_reduct_dom"/>
</dbReference>
<feature type="domain" description="Phosphoadenosine phosphosulphate reductase" evidence="1">
    <location>
        <begin position="27"/>
        <end position="208"/>
    </location>
</feature>
<dbReference type="Pfam" id="PF01507">
    <property type="entry name" value="PAPS_reduct"/>
    <property type="match status" value="1"/>
</dbReference>
<proteinExistence type="predicted"/>
<protein>
    <recommendedName>
        <fullName evidence="1">Phosphoadenosine phosphosulphate reductase domain-containing protein</fullName>
    </recommendedName>
</protein>
<dbReference type="PANTHER" id="PTHR43196">
    <property type="entry name" value="SULFATE ADENYLYLTRANSFERASE SUBUNIT 2"/>
    <property type="match status" value="1"/>
</dbReference>
<dbReference type="InterPro" id="IPR014729">
    <property type="entry name" value="Rossmann-like_a/b/a_fold"/>
</dbReference>
<organism evidence="2">
    <name type="scientific">bioreactor metagenome</name>
    <dbReference type="NCBI Taxonomy" id="1076179"/>
    <lineage>
        <taxon>unclassified sequences</taxon>
        <taxon>metagenomes</taxon>
        <taxon>ecological metagenomes</taxon>
    </lineage>
</organism>
<dbReference type="InterPro" id="IPR050128">
    <property type="entry name" value="Sulfate_adenylyltrnsfr_sub2"/>
</dbReference>
<dbReference type="SUPFAM" id="SSF52402">
    <property type="entry name" value="Adenine nucleotide alpha hydrolases-like"/>
    <property type="match status" value="1"/>
</dbReference>
<dbReference type="Gene3D" id="3.40.50.620">
    <property type="entry name" value="HUPs"/>
    <property type="match status" value="1"/>
</dbReference>
<name>A0A644TIE5_9ZZZZ</name>
<evidence type="ECO:0000259" key="1">
    <source>
        <dbReference type="Pfam" id="PF01507"/>
    </source>
</evidence>
<gene>
    <name evidence="2" type="ORF">SDC9_12385</name>
</gene>
<dbReference type="NCBIfam" id="TIGR03183">
    <property type="entry name" value="DNA_S_dndC"/>
    <property type="match status" value="1"/>
</dbReference>
<dbReference type="GO" id="GO:0003824">
    <property type="term" value="F:catalytic activity"/>
    <property type="evidence" value="ECO:0007669"/>
    <property type="project" value="InterPro"/>
</dbReference>
<comment type="caution">
    <text evidence="2">The sequence shown here is derived from an EMBL/GenBank/DDBJ whole genome shotgun (WGS) entry which is preliminary data.</text>
</comment>
<dbReference type="AlphaFoldDB" id="A0A644TIE5"/>
<dbReference type="InterPro" id="IPR017598">
    <property type="entry name" value="SulphurTrfase_DndC"/>
</dbReference>
<sequence length="454" mass="52847">MSHRINYIISELKDQYLIDDNLRPWIIGFSGGKDSTALLQLVWLALEQVPAKYRKREIHIICNDTLVENPIIQDYVDDVLGKIEQTAVQRGLPICVEKTVPRLEDSFWVNIVGRGYPVPNNTFRWCTDRMKIKPTSRYIIEQVAENGEAIILVGTRRSESITRAKSIKKHEIRGKRLTKHPIQTNTFVYSPIKELMLEEVWYIINAMTSPWGADNSKLFEIYANASADDYECPTMISDDKHRSCGQSRFGCWTCTVVKEDKSLTAQVKNGKEWLKPLLNLRVSMFDERNISGNRETTRRNGQKAVTLDGHNQGNYTIEYRIKLLKQILNTQRDIQKHDPSIELIKKSELIAIQVIWRRDLAIPNKNYKEITNYETVSDIYNKIYHKELDMKNLDEKLQKEIDLLKSVCNGESQDFSLIKELLELQKQKALLNRKRGLKDEMEQVIEKYLKKEIA</sequence>
<accession>A0A644TIE5</accession>
<reference evidence="2" key="1">
    <citation type="submission" date="2019-08" db="EMBL/GenBank/DDBJ databases">
        <authorList>
            <person name="Kucharzyk K."/>
            <person name="Murdoch R.W."/>
            <person name="Higgins S."/>
            <person name="Loffler F."/>
        </authorList>
    </citation>
    <scope>NUCLEOTIDE SEQUENCE</scope>
</reference>